<keyword evidence="13" id="KW-1185">Reference proteome</keyword>
<dbReference type="InterPro" id="IPR017441">
    <property type="entry name" value="Protein_kinase_ATP_BS"/>
</dbReference>
<keyword evidence="2" id="KW-0808">Transferase</keyword>
<dbReference type="Gene3D" id="3.40.50.720">
    <property type="entry name" value="NAD(P)-binding Rossmann-like Domain"/>
    <property type="match status" value="1"/>
</dbReference>
<dbReference type="PROSITE" id="PS00107">
    <property type="entry name" value="PROTEIN_KINASE_ATP"/>
    <property type="match status" value="1"/>
</dbReference>
<dbReference type="FunFam" id="1.10.510.10:FF:000624">
    <property type="entry name" value="Mitogen-activated protein kinase"/>
    <property type="match status" value="1"/>
</dbReference>
<dbReference type="GO" id="GO:0004674">
    <property type="term" value="F:protein serine/threonine kinase activity"/>
    <property type="evidence" value="ECO:0007669"/>
    <property type="project" value="UniProtKB-KW"/>
</dbReference>
<dbReference type="Pfam" id="PF00069">
    <property type="entry name" value="Pkinase"/>
    <property type="match status" value="1"/>
</dbReference>
<accession>A0AA36MGF9</accession>
<evidence type="ECO:0000313" key="13">
    <source>
        <dbReference type="Proteomes" id="UP001178507"/>
    </source>
</evidence>
<dbReference type="InterPro" id="IPR002347">
    <property type="entry name" value="SDR_fam"/>
</dbReference>
<dbReference type="PROSITE" id="PS00109">
    <property type="entry name" value="PROTEIN_KINASE_TYR"/>
    <property type="match status" value="1"/>
</dbReference>
<feature type="domain" description="Protein kinase" evidence="11">
    <location>
        <begin position="558"/>
        <end position="842"/>
    </location>
</feature>
<comment type="caution">
    <text evidence="12">The sequence shown here is derived from an EMBL/GenBank/DDBJ whole genome shotgun (WGS) entry which is preliminary data.</text>
</comment>
<dbReference type="Gene3D" id="3.30.200.20">
    <property type="entry name" value="Phosphorylase Kinase, domain 1"/>
    <property type="match status" value="1"/>
</dbReference>
<dbReference type="InterPro" id="IPR008266">
    <property type="entry name" value="Tyr_kinase_AS"/>
</dbReference>
<evidence type="ECO:0000313" key="12">
    <source>
        <dbReference type="EMBL" id="CAJ1370321.1"/>
    </source>
</evidence>
<evidence type="ECO:0000256" key="6">
    <source>
        <dbReference type="ARBA" id="ARBA00038543"/>
    </source>
</evidence>
<keyword evidence="4" id="KW-0418">Kinase</keyword>
<evidence type="ECO:0000256" key="10">
    <source>
        <dbReference type="PROSITE-ProRule" id="PRU10141"/>
    </source>
</evidence>
<dbReference type="PROSITE" id="PS50011">
    <property type="entry name" value="PROTEIN_KINASE_DOM"/>
    <property type="match status" value="1"/>
</dbReference>
<dbReference type="InterPro" id="IPR011009">
    <property type="entry name" value="Kinase-like_dom_sf"/>
</dbReference>
<dbReference type="InterPro" id="IPR050108">
    <property type="entry name" value="CDK"/>
</dbReference>
<dbReference type="PRINTS" id="PR00081">
    <property type="entry name" value="GDHRDH"/>
</dbReference>
<dbReference type="GO" id="GO:0005634">
    <property type="term" value="C:nucleus"/>
    <property type="evidence" value="ECO:0007669"/>
    <property type="project" value="TreeGrafter"/>
</dbReference>
<protein>
    <recommendedName>
        <fullName evidence="7">Cyclin-dependent kinase 2 homolog</fullName>
    </recommendedName>
    <alternativeName>
        <fullName evidence="8">Cell division control protein 2 homolog</fullName>
    </alternativeName>
    <alternativeName>
        <fullName evidence="9">cdc2-related kinase 2</fullName>
    </alternativeName>
</protein>
<feature type="binding site" evidence="10">
    <location>
        <position position="587"/>
    </location>
    <ligand>
        <name>ATP</name>
        <dbReference type="ChEBI" id="CHEBI:30616"/>
    </ligand>
</feature>
<dbReference type="GO" id="GO:0005524">
    <property type="term" value="F:ATP binding"/>
    <property type="evidence" value="ECO:0007669"/>
    <property type="project" value="UniProtKB-UniRule"/>
</dbReference>
<comment type="subunit">
    <text evidence="6">May form a complex composed of at least the catalytic subunit CRK2 and a cyclin.</text>
</comment>
<organism evidence="12 13">
    <name type="scientific">Effrenium voratum</name>
    <dbReference type="NCBI Taxonomy" id="2562239"/>
    <lineage>
        <taxon>Eukaryota</taxon>
        <taxon>Sar</taxon>
        <taxon>Alveolata</taxon>
        <taxon>Dinophyceae</taxon>
        <taxon>Suessiales</taxon>
        <taxon>Symbiodiniaceae</taxon>
        <taxon>Effrenium</taxon>
    </lineage>
</organism>
<dbReference type="EMBL" id="CAUJNA010000008">
    <property type="protein sequence ID" value="CAJ1370321.1"/>
    <property type="molecule type" value="Genomic_DNA"/>
</dbReference>
<keyword evidence="3 10" id="KW-0547">Nucleotide-binding</keyword>
<dbReference type="AlphaFoldDB" id="A0AA36MGF9"/>
<keyword evidence="5 10" id="KW-0067">ATP-binding</keyword>
<gene>
    <name evidence="12" type="ORF">EVOR1521_LOCUS911</name>
</gene>
<evidence type="ECO:0000256" key="2">
    <source>
        <dbReference type="ARBA" id="ARBA00022679"/>
    </source>
</evidence>
<proteinExistence type="predicted"/>
<name>A0AA36MGF9_9DINO</name>
<evidence type="ECO:0000256" key="4">
    <source>
        <dbReference type="ARBA" id="ARBA00022777"/>
    </source>
</evidence>
<dbReference type="InterPro" id="IPR036291">
    <property type="entry name" value="NAD(P)-bd_dom_sf"/>
</dbReference>
<evidence type="ECO:0000256" key="3">
    <source>
        <dbReference type="ARBA" id="ARBA00022741"/>
    </source>
</evidence>
<evidence type="ECO:0000256" key="8">
    <source>
        <dbReference type="ARBA" id="ARBA00041902"/>
    </source>
</evidence>
<evidence type="ECO:0000256" key="7">
    <source>
        <dbReference type="ARBA" id="ARBA00039612"/>
    </source>
</evidence>
<evidence type="ECO:0000256" key="1">
    <source>
        <dbReference type="ARBA" id="ARBA00022527"/>
    </source>
</evidence>
<evidence type="ECO:0000259" key="11">
    <source>
        <dbReference type="PROSITE" id="PS50011"/>
    </source>
</evidence>
<reference evidence="12" key="1">
    <citation type="submission" date="2023-08" db="EMBL/GenBank/DDBJ databases">
        <authorList>
            <person name="Chen Y."/>
            <person name="Shah S."/>
            <person name="Dougan E. K."/>
            <person name="Thang M."/>
            <person name="Chan C."/>
        </authorList>
    </citation>
    <scope>NUCLEOTIDE SEQUENCE</scope>
</reference>
<dbReference type="PANTHER" id="PTHR24056">
    <property type="entry name" value="CELL DIVISION PROTEIN KINASE"/>
    <property type="match status" value="1"/>
</dbReference>
<dbReference type="Pfam" id="PF00106">
    <property type="entry name" value="adh_short"/>
    <property type="match status" value="1"/>
</dbReference>
<evidence type="ECO:0000256" key="5">
    <source>
        <dbReference type="ARBA" id="ARBA00022840"/>
    </source>
</evidence>
<dbReference type="InterPro" id="IPR000719">
    <property type="entry name" value="Prot_kinase_dom"/>
</dbReference>
<evidence type="ECO:0000256" key="9">
    <source>
        <dbReference type="ARBA" id="ARBA00042858"/>
    </source>
</evidence>
<dbReference type="Gene3D" id="1.10.510.10">
    <property type="entry name" value="Transferase(Phosphotransferase) domain 1"/>
    <property type="match status" value="1"/>
</dbReference>
<dbReference type="Proteomes" id="UP001178507">
    <property type="component" value="Unassembled WGS sequence"/>
</dbReference>
<dbReference type="SUPFAM" id="SSF51735">
    <property type="entry name" value="NAD(P)-binding Rossmann-fold domains"/>
    <property type="match status" value="1"/>
</dbReference>
<keyword evidence="1" id="KW-0723">Serine/threonine-protein kinase</keyword>
<dbReference type="SUPFAM" id="SSF56112">
    <property type="entry name" value="Protein kinase-like (PK-like)"/>
    <property type="match status" value="1"/>
</dbReference>
<sequence>MGAVVGALKEEAIAYGYLLQMVKQLLFDRSVRSKTTLLSFVTGFFSIAFDELIHSSQCKTCEEVVQGVCGDNFQGLQGKVALITGASNGLGLENARCLMKYGCHVIWAVRSPEKAASVLSQLEKKEGKLSGKATILKIELSDLTTVKPFVESFLALKLPLHYLICNAGIMSPTEWLPSKQNFELQFATNNLSHFLLTELLMPKLKETAATSEVRVVILSSLAGAACYNFDVSKIPCPKEEYNEFAEYAVSKALDGLHARHLQKVHPNIIGCAVHPGIIGTGLGGGNRGLTSLLYSGMSMAPFRKPVVKGAATTAYCALSPEVTAHAKKGHFFYFNCGPQRPRNILGGPEELVETSHQRQLELVRTGNVCLVDLRHQGFPQYPLGFYFLEGSESVPYQQAAAFRAIAMLPQDHALMSFYELYSAGIPLLLPKAEWMYRLLYMRGQLSVGERWYQSIMPGHEPPFCEFEEAEAASGAPSAAWGLSAAKAARVAAVQTLRRIVTAPDLDTAKHMAEATLGVAGANARDGRWVVTSPATTSPGILASPGSIASMCSPAAKYERLESNIGEGTYGKVHKAFHVKTGQVVAIKRAKVSAADRDVGGIGFTALREIKVMQAIRHPNVMSCLDVFVEGEALHLVMEFMDGDLKKVIEQKALRLSEAHVKNLSQQLLQGLAALHERFFVHRDVTPNNVLLSFRTGVAKLADFGFTRSIGHEGDRPLTGMCTTLWYRAPELLFGAKHYGQAVDLWSAGCVVAELLRRDPLFPGRGEFDMLQKVIELRGTPTEEVWKDVSALPNFLEFTAHAKPPMAQLVPSSSSGCEFLEALLTLDPKQRPTAPVALSHDFLKTAWPLPCLARELPFVRDGGAANP</sequence>